<dbReference type="OrthoDB" id="8708724at2"/>
<name>A0A2D2DWD7_9BURK</name>
<dbReference type="InterPro" id="IPR015406">
    <property type="entry name" value="GpJ_CSF"/>
</dbReference>
<feature type="domain" description="Tip attachment protein J central straight fiber" evidence="1">
    <location>
        <begin position="279"/>
        <end position="382"/>
    </location>
</feature>
<geneLocation type="plasmid" evidence="2 3">
    <name>unnamed</name>
</geneLocation>
<reference evidence="2" key="1">
    <citation type="submission" date="2017-10" db="EMBL/GenBank/DDBJ databases">
        <title>Massilia psychrophilum sp. nov., a novel purple-pigmented bacterium isolated from Tianshan glacier, Xinjiang Municipality, China.</title>
        <authorList>
            <person name="Wang H."/>
        </authorList>
    </citation>
    <scope>NUCLEOTIDE SEQUENCE [LARGE SCALE GENOMIC DNA]</scope>
    <source>
        <strain evidence="2">B2</strain>
        <plasmid evidence="2">unnamed</plasmid>
    </source>
</reference>
<proteinExistence type="predicted"/>
<sequence>MTVSVPPISTASILAVKDPQTREVLRAMASGIAVRNGDVGSGDEAFLTLGDLQNDPSIAGKLAKSLAGPIIEGVGKPGSPMFDLAEKLQDKIMASPAWINMFSAVTLIQAPDSVPGSAAWLLQQEAKARGAAVTRVDTVIKETNLSLAKTTETLTSSIGAAGAAIKEEREVRATQNEAMTQHLQQVVTWTNQSFVGVQNELTTRTNNDNALASAINTMWARVGLNQALVQTGTQIAVNPVGSALTKFEQLQATVTDPATGLVKSYAALRQEVNLTNDKVQGLSGKWGVKLDLNGYIAGVTLNSSVSTGGVAKSSFLVLADTFAVGAPGRPGIVPFAIDARTGLVAVRGDLVAQGSITGYQLGAYSISRDKLALKVVGGAQIDDLAVDTFKLGPNSVTVPLYLSGQGSGGISAGTTRMVGQIAAYYPAEVDIVALVTWKAAAWNIGGNTGVILHVDGRQFHYQSDSNINTFALSHATSARVRLSQGYHTFTVTFNNEWHQGTYDLGDWSVTLLGVMK</sequence>
<evidence type="ECO:0000313" key="2">
    <source>
        <dbReference type="EMBL" id="ATQ79242.1"/>
    </source>
</evidence>
<keyword evidence="2" id="KW-0614">Plasmid</keyword>
<keyword evidence="3" id="KW-1185">Reference proteome</keyword>
<dbReference type="RefSeq" id="WP_099883069.1">
    <property type="nucleotide sequence ID" value="NZ_CP024609.1"/>
</dbReference>
<gene>
    <name evidence="2" type="ORF">CR152_32215</name>
</gene>
<organism evidence="2 3">
    <name type="scientific">Massilia violaceinigra</name>
    <dbReference type="NCBI Taxonomy" id="2045208"/>
    <lineage>
        <taxon>Bacteria</taxon>
        <taxon>Pseudomonadati</taxon>
        <taxon>Pseudomonadota</taxon>
        <taxon>Betaproteobacteria</taxon>
        <taxon>Burkholderiales</taxon>
        <taxon>Oxalobacteraceae</taxon>
        <taxon>Telluria group</taxon>
        <taxon>Massilia</taxon>
    </lineage>
</organism>
<dbReference type="EMBL" id="CP024609">
    <property type="protein sequence ID" value="ATQ79242.1"/>
    <property type="molecule type" value="Genomic_DNA"/>
</dbReference>
<evidence type="ECO:0000259" key="1">
    <source>
        <dbReference type="Pfam" id="PF09327"/>
    </source>
</evidence>
<accession>A0A2D2DWD7</accession>
<dbReference type="Proteomes" id="UP000229897">
    <property type="component" value="Plasmid unnamed"/>
</dbReference>
<dbReference type="Pfam" id="PF09327">
    <property type="entry name" value="Phage_Tail_Tip"/>
    <property type="match status" value="1"/>
</dbReference>
<dbReference type="AlphaFoldDB" id="A0A2D2DWD7"/>
<protein>
    <recommendedName>
        <fullName evidence="1">Tip attachment protein J central straight fiber domain-containing protein</fullName>
    </recommendedName>
</protein>
<dbReference type="KEGG" id="mass:CR152_32215"/>
<evidence type="ECO:0000313" key="3">
    <source>
        <dbReference type="Proteomes" id="UP000229897"/>
    </source>
</evidence>